<proteinExistence type="predicted"/>
<dbReference type="AlphaFoldDB" id="A0A843WH80"/>
<dbReference type="Proteomes" id="UP000652761">
    <property type="component" value="Unassembled WGS sequence"/>
</dbReference>
<dbReference type="EMBL" id="NMUH01003317">
    <property type="protein sequence ID" value="MQM04961.1"/>
    <property type="molecule type" value="Genomic_DNA"/>
</dbReference>
<gene>
    <name evidence="1" type="ORF">Taro_037767</name>
</gene>
<protein>
    <submittedName>
        <fullName evidence="1">Uncharacterized protein</fullName>
    </submittedName>
</protein>
<name>A0A843WH80_COLES</name>
<accession>A0A843WH80</accession>
<evidence type="ECO:0000313" key="2">
    <source>
        <dbReference type="Proteomes" id="UP000652761"/>
    </source>
</evidence>
<organism evidence="1 2">
    <name type="scientific">Colocasia esculenta</name>
    <name type="common">Wild taro</name>
    <name type="synonym">Arum esculentum</name>
    <dbReference type="NCBI Taxonomy" id="4460"/>
    <lineage>
        <taxon>Eukaryota</taxon>
        <taxon>Viridiplantae</taxon>
        <taxon>Streptophyta</taxon>
        <taxon>Embryophyta</taxon>
        <taxon>Tracheophyta</taxon>
        <taxon>Spermatophyta</taxon>
        <taxon>Magnoliopsida</taxon>
        <taxon>Liliopsida</taxon>
        <taxon>Araceae</taxon>
        <taxon>Aroideae</taxon>
        <taxon>Colocasieae</taxon>
        <taxon>Colocasia</taxon>
    </lineage>
</organism>
<reference evidence="1" key="1">
    <citation type="submission" date="2017-07" db="EMBL/GenBank/DDBJ databases">
        <title>Taro Niue Genome Assembly and Annotation.</title>
        <authorList>
            <person name="Atibalentja N."/>
            <person name="Keating K."/>
            <person name="Fields C.J."/>
        </authorList>
    </citation>
    <scope>NUCLEOTIDE SEQUENCE</scope>
    <source>
        <strain evidence="1">Niue_2</strain>
        <tissue evidence="1">Leaf</tissue>
    </source>
</reference>
<comment type="caution">
    <text evidence="1">The sequence shown here is derived from an EMBL/GenBank/DDBJ whole genome shotgun (WGS) entry which is preliminary data.</text>
</comment>
<sequence>MNGRCVSVATELAVTTVIQVATTRCVAFLSRSFSFSRCSALEGLSVRQVVTVTWDPQPRVPVSKGVAPSGGCAQIKDLEQKGKMVRIAREPFVELS</sequence>
<keyword evidence="2" id="KW-1185">Reference proteome</keyword>
<evidence type="ECO:0000313" key="1">
    <source>
        <dbReference type="EMBL" id="MQM04961.1"/>
    </source>
</evidence>